<name>A0A0S1XEF0_THEBA</name>
<dbReference type="CDD" id="cd01167">
    <property type="entry name" value="bac_FRK"/>
    <property type="match status" value="1"/>
</dbReference>
<proteinExistence type="inferred from homology"/>
<dbReference type="EC" id="2.7.1.4" evidence="7"/>
<dbReference type="AlphaFoldDB" id="A0A0S1XEF0"/>
<evidence type="ECO:0000256" key="2">
    <source>
        <dbReference type="ARBA" id="ARBA00022679"/>
    </source>
</evidence>
<gene>
    <name evidence="7" type="ORF">TBCH5v1_2291</name>
</gene>
<evidence type="ECO:0000256" key="5">
    <source>
        <dbReference type="ARBA" id="ARBA00022840"/>
    </source>
</evidence>
<evidence type="ECO:0000256" key="3">
    <source>
        <dbReference type="ARBA" id="ARBA00022741"/>
    </source>
</evidence>
<keyword evidence="2 7" id="KW-0808">Transferase</keyword>
<organism evidence="7 8">
    <name type="scientific">Thermococcus barophilus</name>
    <dbReference type="NCBI Taxonomy" id="55802"/>
    <lineage>
        <taxon>Archaea</taxon>
        <taxon>Methanobacteriati</taxon>
        <taxon>Methanobacteriota</taxon>
        <taxon>Thermococci</taxon>
        <taxon>Thermococcales</taxon>
        <taxon>Thermococcaceae</taxon>
        <taxon>Thermococcus</taxon>
    </lineage>
</organism>
<dbReference type="STRING" id="55802.TBCH5v1_2291"/>
<reference evidence="7 8" key="1">
    <citation type="journal article" date="2016" name="Genome Announc.">
        <title>Complete genome sequence of the hyperthermophilic and piezophilic archaeon Thermococcus barophilus Ch5, capable of growth at the expense of hydrogenogenesis from carbon monoxide and formate.</title>
        <authorList>
            <person name="Oger P."/>
            <person name="Sokolova T.G."/>
            <person name="Kozhevnikova D.A."/>
            <person name="Taranov E.A."/>
            <person name="Vannier P."/>
            <person name="Lee H.S."/>
            <person name="Kwon K.K."/>
            <person name="Kang S.G."/>
            <person name="Lee J.H."/>
            <person name="Bonch-Osmolovskaya E.A."/>
            <person name="Lebedinsky A.V."/>
        </authorList>
    </citation>
    <scope>NUCLEOTIDE SEQUENCE [LARGE SCALE GENOMIC DNA]</scope>
    <source>
        <strain evidence="8">Ch5</strain>
    </source>
</reference>
<accession>A0A0S1XEF0</accession>
<comment type="similarity">
    <text evidence="1">Belongs to the carbohydrate kinase PfkB family.</text>
</comment>
<dbReference type="GO" id="GO:0005524">
    <property type="term" value="F:ATP binding"/>
    <property type="evidence" value="ECO:0007669"/>
    <property type="project" value="UniProtKB-KW"/>
</dbReference>
<feature type="domain" description="Carbohydrate kinase PfkB" evidence="6">
    <location>
        <begin position="2"/>
        <end position="293"/>
    </location>
</feature>
<dbReference type="Pfam" id="PF00294">
    <property type="entry name" value="PfkB"/>
    <property type="match status" value="1"/>
</dbReference>
<evidence type="ECO:0000313" key="8">
    <source>
        <dbReference type="Proteomes" id="UP000066042"/>
    </source>
</evidence>
<keyword evidence="4 7" id="KW-0418">Kinase</keyword>
<dbReference type="Proteomes" id="UP000066042">
    <property type="component" value="Chromosome"/>
</dbReference>
<dbReference type="PROSITE" id="PS00584">
    <property type="entry name" value="PFKB_KINASES_2"/>
    <property type="match status" value="1"/>
</dbReference>
<dbReference type="RefSeq" id="WP_056934622.1">
    <property type="nucleotide sequence ID" value="NZ_CP013050.1"/>
</dbReference>
<dbReference type="Gene3D" id="3.40.1190.20">
    <property type="match status" value="1"/>
</dbReference>
<dbReference type="EMBL" id="CP013050">
    <property type="protein sequence ID" value="ALM76187.1"/>
    <property type="molecule type" value="Genomic_DNA"/>
</dbReference>
<dbReference type="PANTHER" id="PTHR43085:SF1">
    <property type="entry name" value="PSEUDOURIDINE KINASE-RELATED"/>
    <property type="match status" value="1"/>
</dbReference>
<keyword evidence="3" id="KW-0547">Nucleotide-binding</keyword>
<dbReference type="InterPro" id="IPR050306">
    <property type="entry name" value="PfkB_Carbo_kinase"/>
</dbReference>
<dbReference type="PATRIC" id="fig|55802.8.peg.2271"/>
<dbReference type="SUPFAM" id="SSF53613">
    <property type="entry name" value="Ribokinase-like"/>
    <property type="match status" value="1"/>
</dbReference>
<evidence type="ECO:0000259" key="6">
    <source>
        <dbReference type="Pfam" id="PF00294"/>
    </source>
</evidence>
<dbReference type="GO" id="GO:0008865">
    <property type="term" value="F:fructokinase activity"/>
    <property type="evidence" value="ECO:0007669"/>
    <property type="project" value="UniProtKB-EC"/>
</dbReference>
<dbReference type="InterPro" id="IPR002173">
    <property type="entry name" value="Carboh/pur_kinase_PfkB_CS"/>
</dbReference>
<dbReference type="PANTHER" id="PTHR43085">
    <property type="entry name" value="HEXOKINASE FAMILY MEMBER"/>
    <property type="match status" value="1"/>
</dbReference>
<sequence>MIFSIGEILIDFIAKEEGSLKKVSTFEKHAGGAPANVTVGLVRLKTPAALISKVGADPFGEFLVEQLEKEGVNIDYIRFDKEKHTGVVFVQLIGAKPEFILYDGVAYFNLKIDDIDFSFLEKASLLHFGSVLFAREPSRSTVFEVIKRAKGKIPISYDVNIRLDLWRGREEDMIKDIEKALSFADIVKIGDGELEFLENHGVDLESFNFKLMAVTKGERGSEIIHGEIKTEVPSYRVEPVDTTGAGDAFMAALLSALWHIDKLEHLELNEEELLRVGRFANLVAALSTLRRGAWSVPRAEELKEYKEAREVLIRTELRP</sequence>
<evidence type="ECO:0000256" key="4">
    <source>
        <dbReference type="ARBA" id="ARBA00022777"/>
    </source>
</evidence>
<dbReference type="InterPro" id="IPR029056">
    <property type="entry name" value="Ribokinase-like"/>
</dbReference>
<evidence type="ECO:0000313" key="7">
    <source>
        <dbReference type="EMBL" id="ALM76187.1"/>
    </source>
</evidence>
<dbReference type="GeneID" id="26137510"/>
<protein>
    <submittedName>
        <fullName evidence="7">Fructokinase</fullName>
        <ecNumber evidence="7">2.7.1.4</ecNumber>
    </submittedName>
</protein>
<evidence type="ECO:0000256" key="1">
    <source>
        <dbReference type="ARBA" id="ARBA00010688"/>
    </source>
</evidence>
<keyword evidence="5" id="KW-0067">ATP-binding</keyword>
<dbReference type="InterPro" id="IPR011611">
    <property type="entry name" value="PfkB_dom"/>
</dbReference>